<dbReference type="InterPro" id="IPR007202">
    <property type="entry name" value="4Fe-4S_dom"/>
</dbReference>
<feature type="binding site" evidence="10">
    <location>
        <position position="137"/>
    </location>
    <ligand>
        <name>[4Fe-4S] cluster</name>
        <dbReference type="ChEBI" id="CHEBI:49883"/>
        <label>2</label>
    </ligand>
</feature>
<feature type="binding site" evidence="10">
    <location>
        <position position="171"/>
    </location>
    <ligand>
        <name>[4Fe-4S] cluster</name>
        <dbReference type="ChEBI" id="CHEBI:49883"/>
        <label>3</label>
    </ligand>
</feature>
<evidence type="ECO:0000256" key="1">
    <source>
        <dbReference type="ARBA" id="ARBA00022448"/>
    </source>
</evidence>
<evidence type="ECO:0000256" key="6">
    <source>
        <dbReference type="ARBA" id="ARBA00022982"/>
    </source>
</evidence>
<dbReference type="InterPro" id="IPR017896">
    <property type="entry name" value="4Fe4S_Fe-S-bd"/>
</dbReference>
<dbReference type="InterPro" id="IPR017900">
    <property type="entry name" value="4Fe4S_Fe_S_CS"/>
</dbReference>
<reference evidence="13 14" key="1">
    <citation type="submission" date="2020-08" db="EMBL/GenBank/DDBJ databases">
        <title>Bridging the membrane lipid divide: bacteria of the FCB group superphylum have the potential to synthesize archaeal ether lipids.</title>
        <authorList>
            <person name="Villanueva L."/>
            <person name="Von Meijenfeldt F.A.B."/>
            <person name="Westbye A.B."/>
            <person name="Yadav S."/>
            <person name="Hopmans E.C."/>
            <person name="Dutilh B.E."/>
            <person name="Sinninghe Damste J.S."/>
        </authorList>
    </citation>
    <scope>NUCLEOTIDE SEQUENCE [LARGE SCALE GENOMIC DNA]</scope>
    <source>
        <strain evidence="13">NIOZ-UU82</strain>
    </source>
</reference>
<comment type="cofactor">
    <cofactor evidence="10">
        <name>[4Fe-4S] cluster</name>
        <dbReference type="ChEBI" id="CHEBI:49883"/>
    </cofactor>
    <text evidence="10">Binds 3 [4Fe-4S] clusters.</text>
</comment>
<feature type="domain" description="4Fe-4S ferredoxin-type" evidence="11">
    <location>
        <begin position="208"/>
        <end position="235"/>
    </location>
</feature>
<feature type="domain" description="4Fe-4S ferredoxin-type" evidence="11">
    <location>
        <begin position="236"/>
        <end position="265"/>
    </location>
</feature>
<name>A0A8J6N5F9_9BACT</name>
<evidence type="ECO:0000313" key="13">
    <source>
        <dbReference type="EMBL" id="MBC8199191.1"/>
    </source>
</evidence>
<evidence type="ECO:0000256" key="7">
    <source>
        <dbReference type="ARBA" id="ARBA00023004"/>
    </source>
</evidence>
<comment type="caution">
    <text evidence="10">Lacks conserved residue(s) required for the propagation of feature annotation.</text>
</comment>
<feature type="binding site" evidence="10">
    <location>
        <position position="74"/>
    </location>
    <ligand>
        <name>[4Fe-4S] cluster</name>
        <dbReference type="ChEBI" id="CHEBI:49883"/>
        <label>1</label>
    </ligand>
</feature>
<dbReference type="NCBIfam" id="TIGR01944">
    <property type="entry name" value="rnfB"/>
    <property type="match status" value="1"/>
</dbReference>
<organism evidence="13 14">
    <name type="scientific">Candidatus Desulfaltia bathyphila</name>
    <dbReference type="NCBI Taxonomy" id="2841697"/>
    <lineage>
        <taxon>Bacteria</taxon>
        <taxon>Pseudomonadati</taxon>
        <taxon>Thermodesulfobacteriota</taxon>
        <taxon>Desulfobacteria</taxon>
        <taxon>Desulfobacterales</taxon>
        <taxon>Desulfobacterales incertae sedis</taxon>
        <taxon>Candidatus Desulfaltia</taxon>
    </lineage>
</organism>
<keyword evidence="7 10" id="KW-0408">Iron</keyword>
<feature type="binding site" evidence="10">
    <location>
        <position position="181"/>
    </location>
    <ligand>
        <name>[4Fe-4S] cluster</name>
        <dbReference type="ChEBI" id="CHEBI:49883"/>
        <label>2</label>
    </ligand>
</feature>
<feature type="binding site" evidence="10">
    <location>
        <position position="52"/>
    </location>
    <ligand>
        <name>[4Fe-4S] cluster</name>
        <dbReference type="ChEBI" id="CHEBI:49883"/>
        <label>1</label>
    </ligand>
</feature>
<keyword evidence="8 10" id="KW-0411">Iron-sulfur</keyword>
<dbReference type="HAMAP" id="MF_00463">
    <property type="entry name" value="RsxB_RnfB"/>
    <property type="match status" value="1"/>
</dbReference>
<feature type="binding site" evidence="10">
    <location>
        <position position="147"/>
    </location>
    <ligand>
        <name>[4Fe-4S] cluster</name>
        <dbReference type="ChEBI" id="CHEBI:49883"/>
        <label>2</label>
    </ligand>
</feature>
<dbReference type="PROSITE" id="PS51379">
    <property type="entry name" value="4FE4S_FER_2"/>
    <property type="match status" value="4"/>
</dbReference>
<feature type="domain" description="4Fe-4S" evidence="12">
    <location>
        <begin position="32"/>
        <end position="91"/>
    </location>
</feature>
<keyword evidence="6 10" id="KW-0249">Electron transport</keyword>
<evidence type="ECO:0000313" key="14">
    <source>
        <dbReference type="Proteomes" id="UP000603545"/>
    </source>
</evidence>
<dbReference type="GO" id="GO:0005886">
    <property type="term" value="C:plasma membrane"/>
    <property type="evidence" value="ECO:0007669"/>
    <property type="project" value="UniProtKB-SubCell"/>
</dbReference>
<dbReference type="CDD" id="cd10549">
    <property type="entry name" value="MtMvhB_like"/>
    <property type="match status" value="1"/>
</dbReference>
<keyword evidence="3 10" id="KW-0479">Metal-binding</keyword>
<dbReference type="PROSITE" id="PS00198">
    <property type="entry name" value="4FE4S_FER_1"/>
    <property type="match status" value="2"/>
</dbReference>
<feature type="binding site" evidence="10">
    <location>
        <position position="151"/>
    </location>
    <ligand>
        <name>[4Fe-4S] cluster</name>
        <dbReference type="ChEBI" id="CHEBI:49883"/>
        <label>3</label>
    </ligand>
</feature>
<keyword evidence="5 10" id="KW-1278">Translocase</keyword>
<dbReference type="PANTHER" id="PTHR43560">
    <property type="entry name" value="ION-TRANSLOCATING OXIDOREDUCTASE COMPLEX SUBUNIT B"/>
    <property type="match status" value="1"/>
</dbReference>
<evidence type="ECO:0000256" key="5">
    <source>
        <dbReference type="ARBA" id="ARBA00022967"/>
    </source>
</evidence>
<dbReference type="PANTHER" id="PTHR43560:SF1">
    <property type="entry name" value="ION-TRANSLOCATING OXIDOREDUCTASE COMPLEX SUBUNIT B"/>
    <property type="match status" value="1"/>
</dbReference>
<keyword evidence="1 10" id="KW-0813">Transport</keyword>
<evidence type="ECO:0000256" key="10">
    <source>
        <dbReference type="HAMAP-Rule" id="MF_00463"/>
    </source>
</evidence>
<gene>
    <name evidence="10" type="primary">rnfB</name>
    <name evidence="13" type="ORF">H8E80_03975</name>
</gene>
<feature type="binding site" evidence="10">
    <location>
        <position position="174"/>
    </location>
    <ligand>
        <name>[4Fe-4S] cluster</name>
        <dbReference type="ChEBI" id="CHEBI:49883"/>
        <label>3</label>
    </ligand>
</feature>
<dbReference type="AlphaFoldDB" id="A0A8J6N5F9"/>
<dbReference type="Gene3D" id="3.30.70.20">
    <property type="match status" value="2"/>
</dbReference>
<feature type="binding site" evidence="10">
    <location>
        <position position="57"/>
    </location>
    <ligand>
        <name>[4Fe-4S] cluster</name>
        <dbReference type="ChEBI" id="CHEBI:49883"/>
        <label>1</label>
    </ligand>
</feature>
<dbReference type="SUPFAM" id="SSF54862">
    <property type="entry name" value="4Fe-4S ferredoxins"/>
    <property type="match status" value="1"/>
</dbReference>
<feature type="region of interest" description="Hydrophobic" evidence="10">
    <location>
        <begin position="1"/>
        <end position="26"/>
    </location>
</feature>
<dbReference type="Pfam" id="PF13187">
    <property type="entry name" value="Fer4_9"/>
    <property type="match status" value="2"/>
</dbReference>
<dbReference type="GO" id="GO:0046872">
    <property type="term" value="F:metal ion binding"/>
    <property type="evidence" value="ECO:0007669"/>
    <property type="project" value="UniProtKB-KW"/>
</dbReference>
<dbReference type="InterPro" id="IPR050395">
    <property type="entry name" value="4Fe4S_Ferredoxin_RnfB"/>
</dbReference>
<keyword evidence="9 10" id="KW-0472">Membrane</keyword>
<feature type="domain" description="4Fe-4S ferredoxin-type" evidence="11">
    <location>
        <begin position="126"/>
        <end position="161"/>
    </location>
</feature>
<dbReference type="PROSITE" id="PS51656">
    <property type="entry name" value="4FE4S"/>
    <property type="match status" value="1"/>
</dbReference>
<accession>A0A8J6N5F9</accession>
<evidence type="ECO:0000256" key="9">
    <source>
        <dbReference type="ARBA" id="ARBA00023136"/>
    </source>
</evidence>
<evidence type="ECO:0000256" key="4">
    <source>
        <dbReference type="ARBA" id="ARBA00022737"/>
    </source>
</evidence>
<dbReference type="EMBL" id="JACNLL010000038">
    <property type="protein sequence ID" value="MBC8199191.1"/>
    <property type="molecule type" value="Genomic_DNA"/>
</dbReference>
<dbReference type="Pfam" id="PF04060">
    <property type="entry name" value="FeS"/>
    <property type="match status" value="1"/>
</dbReference>
<sequence length="266" mass="27037">MGPVLNAMVAMGGLGLALSVVLGIASKVFYVYVDPKVVAVDECLPGANCGGCGYAGCSDAAVAMVAGEAPPNACKAGGDDVTEAIAAVLGVSAEAAERDIINIFCKGTNTAAERKYNYKGVLDCRAAVLLSGGDKSCMYGCLGLGTCVENCPFSALEMGEDGLPVVNENLCTGCGTCVNICPRHIPTLIKESQKVAALCSSHDGGKIVKAICNIGCQGCGKCKKACPEEAIIVDKFLAIVDGEKCTGCGECFEDCPTGIIQTLLAA</sequence>
<comment type="subcellular location">
    <subcellularLocation>
        <location evidence="10">Cell membrane</location>
    </subcellularLocation>
</comment>
<comment type="subunit">
    <text evidence="10">The complex is composed of six subunits: RnfA, RnfB, RnfC, RnfD, RnfE and RnfG.</text>
</comment>
<evidence type="ECO:0000256" key="8">
    <source>
        <dbReference type="ARBA" id="ARBA00023014"/>
    </source>
</evidence>
<feature type="binding site" evidence="10">
    <location>
        <position position="49"/>
    </location>
    <ligand>
        <name>[4Fe-4S] cluster</name>
        <dbReference type="ChEBI" id="CHEBI:49883"/>
        <label>1</label>
    </ligand>
</feature>
<feature type="binding site" evidence="10">
    <location>
        <position position="177"/>
    </location>
    <ligand>
        <name>[4Fe-4S] cluster</name>
        <dbReference type="ChEBI" id="CHEBI:49883"/>
        <label>3</label>
    </ligand>
</feature>
<keyword evidence="2 10" id="KW-0004">4Fe-4S</keyword>
<keyword evidence="4 10" id="KW-0677">Repeat</keyword>
<evidence type="ECO:0000256" key="2">
    <source>
        <dbReference type="ARBA" id="ARBA00022485"/>
    </source>
</evidence>
<evidence type="ECO:0000256" key="3">
    <source>
        <dbReference type="ARBA" id="ARBA00022723"/>
    </source>
</evidence>
<proteinExistence type="inferred from homology"/>
<dbReference type="GO" id="GO:0009055">
    <property type="term" value="F:electron transfer activity"/>
    <property type="evidence" value="ECO:0007669"/>
    <property type="project" value="InterPro"/>
</dbReference>
<dbReference type="GO" id="GO:0022900">
    <property type="term" value="P:electron transport chain"/>
    <property type="evidence" value="ECO:0007669"/>
    <property type="project" value="UniProtKB-UniRule"/>
</dbReference>
<dbReference type="GO" id="GO:0051539">
    <property type="term" value="F:4 iron, 4 sulfur cluster binding"/>
    <property type="evidence" value="ECO:0007669"/>
    <property type="project" value="UniProtKB-UniRule"/>
</dbReference>
<evidence type="ECO:0000259" key="12">
    <source>
        <dbReference type="PROSITE" id="PS51656"/>
    </source>
</evidence>
<dbReference type="InterPro" id="IPR010207">
    <property type="entry name" value="Elect_transpt_cplx_RnfB/RsxB"/>
</dbReference>
<feature type="binding site" evidence="10">
    <location>
        <position position="141"/>
    </location>
    <ligand>
        <name>[4Fe-4S] cluster</name>
        <dbReference type="ChEBI" id="CHEBI:49883"/>
        <label>2</label>
    </ligand>
</feature>
<comment type="function">
    <text evidence="10">Part of a membrane-bound complex that couples electron transfer with translocation of ions across the membrane.</text>
</comment>
<dbReference type="EC" id="7.-.-.-" evidence="10"/>
<keyword evidence="10" id="KW-1003">Cell membrane</keyword>
<evidence type="ECO:0000259" key="11">
    <source>
        <dbReference type="PROSITE" id="PS51379"/>
    </source>
</evidence>
<feature type="domain" description="4Fe-4S ferredoxin-type" evidence="11">
    <location>
        <begin position="162"/>
        <end position="191"/>
    </location>
</feature>
<dbReference type="Gene3D" id="1.10.15.40">
    <property type="entry name" value="Electron transport complex subunit B, putative Fe-S cluster"/>
    <property type="match status" value="1"/>
</dbReference>
<dbReference type="Proteomes" id="UP000603545">
    <property type="component" value="Unassembled WGS sequence"/>
</dbReference>
<comment type="caution">
    <text evidence="13">The sequence shown here is derived from an EMBL/GenBank/DDBJ whole genome shotgun (WGS) entry which is preliminary data.</text>
</comment>
<comment type="similarity">
    <text evidence="10">Belongs to the 4Fe4S bacterial-type ferredoxin family. RnfB subfamily.</text>
</comment>
<protein>
    <recommendedName>
        <fullName evidence="10">Ion-translocating oxidoreductase complex subunit B</fullName>
        <ecNumber evidence="10">7.-.-.-</ecNumber>
    </recommendedName>
    <alternativeName>
        <fullName evidence="10">Rnf electron transport complex subunit B</fullName>
    </alternativeName>
</protein>